<proteinExistence type="predicted"/>
<name>A0ABR5V6C5_9CORY</name>
<protein>
    <submittedName>
        <fullName evidence="1">Fic/DOC family protein</fullName>
    </submittedName>
</protein>
<reference evidence="1 2" key="1">
    <citation type="journal article" date="2016" name="Int. J. Syst. Evol. Microbiol.">
        <title>Resolving the Complexity of Human Skin Metagenomes Using Single-Molecule Sequencing.</title>
        <authorList>
            <consortium name="NISC Comparative Sequencing Program"/>
            <person name="Tsai Y.C."/>
            <person name="Conlan S."/>
            <person name="Deming C."/>
            <person name="Segre J.A."/>
            <person name="Kong H.H."/>
            <person name="Korlach J."/>
            <person name="Oh J."/>
        </authorList>
    </citation>
    <scope>NUCLEOTIDE SEQUENCE [LARGE SCALE GENOMIC DNA]</scope>
    <source>
        <strain evidence="1 2">1B08</strain>
    </source>
</reference>
<dbReference type="Gene3D" id="1.10.3290.10">
    <property type="entry name" value="Fido-like domain"/>
    <property type="match status" value="1"/>
</dbReference>
<evidence type="ECO:0000313" key="1">
    <source>
        <dbReference type="EMBL" id="KXU17039.1"/>
    </source>
</evidence>
<dbReference type="InterPro" id="IPR036597">
    <property type="entry name" value="Fido-like_dom_sf"/>
</dbReference>
<evidence type="ECO:0000313" key="2">
    <source>
        <dbReference type="Proteomes" id="UP000070339"/>
    </source>
</evidence>
<comment type="caution">
    <text evidence="1">The sequence shown here is derived from an EMBL/GenBank/DDBJ whole genome shotgun (WGS) entry which is preliminary data.</text>
</comment>
<accession>A0ABR5V6C5</accession>
<dbReference type="SUPFAM" id="SSF140931">
    <property type="entry name" value="Fic-like"/>
    <property type="match status" value="1"/>
</dbReference>
<organism evidence="1 2">
    <name type="scientific">Corynebacterium simulans</name>
    <dbReference type="NCBI Taxonomy" id="146827"/>
    <lineage>
        <taxon>Bacteria</taxon>
        <taxon>Bacillati</taxon>
        <taxon>Actinomycetota</taxon>
        <taxon>Actinomycetes</taxon>
        <taxon>Mycobacteriales</taxon>
        <taxon>Corynebacteriaceae</taxon>
        <taxon>Corynebacterium</taxon>
    </lineage>
</organism>
<gene>
    <name evidence="1" type="ORF">WM41_2278</name>
</gene>
<keyword evidence="2" id="KW-1185">Reference proteome</keyword>
<dbReference type="EMBL" id="LTEB01000041">
    <property type="protein sequence ID" value="KXU17039.1"/>
    <property type="molecule type" value="Genomic_DNA"/>
</dbReference>
<dbReference type="Proteomes" id="UP000070339">
    <property type="component" value="Unassembled WGS sequence"/>
</dbReference>
<sequence>MRLINGGFVEFDSAAELHAAHAEFLDCLALLDAPIERGLAYFCSVARSQFYFDGNKRTARLMASGMLMFAGNSALNIPNARHLEFNIALDELFNTDDATALMDFPYDCLEESSG</sequence>
<dbReference type="RefSeq" id="WP_235591094.1">
    <property type="nucleotide sequence ID" value="NZ_LTEB01000041.1"/>
</dbReference>